<dbReference type="PANTHER" id="PTHR46797">
    <property type="entry name" value="HTH-TYPE TRANSCRIPTIONAL REGULATOR"/>
    <property type="match status" value="1"/>
</dbReference>
<dbReference type="InterPro" id="IPR001387">
    <property type="entry name" value="Cro/C1-type_HTH"/>
</dbReference>
<dbReference type="SUPFAM" id="SSF51182">
    <property type="entry name" value="RmlC-like cupins"/>
    <property type="match status" value="1"/>
</dbReference>
<evidence type="ECO:0000313" key="4">
    <source>
        <dbReference type="Proteomes" id="UP000284676"/>
    </source>
</evidence>
<dbReference type="EMBL" id="QRHL01000013">
    <property type="protein sequence ID" value="RHF71656.1"/>
    <property type="molecule type" value="Genomic_DNA"/>
</dbReference>
<reference evidence="3 4" key="1">
    <citation type="submission" date="2018-08" db="EMBL/GenBank/DDBJ databases">
        <title>A genome reference for cultivated species of the human gut microbiota.</title>
        <authorList>
            <person name="Zou Y."/>
            <person name="Xue W."/>
            <person name="Luo G."/>
        </authorList>
    </citation>
    <scope>NUCLEOTIDE SEQUENCE [LARGE SCALE GENOMIC DNA]</scope>
    <source>
        <strain evidence="3 4">AM25-1</strain>
    </source>
</reference>
<sequence length="177" mass="20038">MKLGEKIKTIRKNKDYTLKQLSEITGLSIGFLSNIERDLNSPSINNLQQICSALGINLMEILDEEIASNPVTRAAEREEILKNVETNTKVESLLNRKASLNGIAITIEEESSFSDMSWGHGYDEIGIVVKGELEIELEKTLYHLYEGDSIFIKQNTPHRYRNPGFTSSLVYWVSSKK</sequence>
<organism evidence="3 4">
    <name type="scientific">Fusobacterium mortiferum</name>
    <dbReference type="NCBI Taxonomy" id="850"/>
    <lineage>
        <taxon>Bacteria</taxon>
        <taxon>Fusobacteriati</taxon>
        <taxon>Fusobacteriota</taxon>
        <taxon>Fusobacteriia</taxon>
        <taxon>Fusobacteriales</taxon>
        <taxon>Fusobacteriaceae</taxon>
        <taxon>Fusobacterium</taxon>
    </lineage>
</organism>
<dbReference type="CDD" id="cd00093">
    <property type="entry name" value="HTH_XRE"/>
    <property type="match status" value="1"/>
</dbReference>
<name>A0A414PT30_FUSMR</name>
<dbReference type="Gene3D" id="1.10.260.40">
    <property type="entry name" value="lambda repressor-like DNA-binding domains"/>
    <property type="match status" value="1"/>
</dbReference>
<proteinExistence type="predicted"/>
<evidence type="ECO:0000259" key="2">
    <source>
        <dbReference type="PROSITE" id="PS50943"/>
    </source>
</evidence>
<dbReference type="Pfam" id="PF01381">
    <property type="entry name" value="HTH_3"/>
    <property type="match status" value="1"/>
</dbReference>
<dbReference type="GO" id="GO:0005829">
    <property type="term" value="C:cytosol"/>
    <property type="evidence" value="ECO:0007669"/>
    <property type="project" value="TreeGrafter"/>
</dbReference>
<dbReference type="PROSITE" id="PS50943">
    <property type="entry name" value="HTH_CROC1"/>
    <property type="match status" value="1"/>
</dbReference>
<dbReference type="InterPro" id="IPR013096">
    <property type="entry name" value="Cupin_2"/>
</dbReference>
<dbReference type="AlphaFoldDB" id="A0A414PT30"/>
<keyword evidence="1" id="KW-0238">DNA-binding</keyword>
<feature type="domain" description="HTH cro/C1-type" evidence="2">
    <location>
        <begin position="7"/>
        <end position="61"/>
    </location>
</feature>
<dbReference type="InterPro" id="IPR014710">
    <property type="entry name" value="RmlC-like_jellyroll"/>
</dbReference>
<dbReference type="InterPro" id="IPR010982">
    <property type="entry name" value="Lambda_DNA-bd_dom_sf"/>
</dbReference>
<evidence type="ECO:0000313" key="3">
    <source>
        <dbReference type="EMBL" id="RHF71656.1"/>
    </source>
</evidence>
<comment type="caution">
    <text evidence="3">The sequence shown here is derived from an EMBL/GenBank/DDBJ whole genome shotgun (WGS) entry which is preliminary data.</text>
</comment>
<accession>A0A414PT30</accession>
<dbReference type="InterPro" id="IPR011051">
    <property type="entry name" value="RmlC_Cupin_sf"/>
</dbReference>
<evidence type="ECO:0000256" key="1">
    <source>
        <dbReference type="ARBA" id="ARBA00023125"/>
    </source>
</evidence>
<protein>
    <submittedName>
        <fullName evidence="3">Helix-turn-helix domain-containing protein</fullName>
    </submittedName>
</protein>
<gene>
    <name evidence="3" type="ORF">DW663_08070</name>
</gene>
<dbReference type="Proteomes" id="UP000284676">
    <property type="component" value="Unassembled WGS sequence"/>
</dbReference>
<dbReference type="SMART" id="SM00530">
    <property type="entry name" value="HTH_XRE"/>
    <property type="match status" value="1"/>
</dbReference>
<dbReference type="CDD" id="cd02209">
    <property type="entry name" value="cupin_XRE_C"/>
    <property type="match status" value="1"/>
</dbReference>
<dbReference type="InterPro" id="IPR050807">
    <property type="entry name" value="TransReg_Diox_bact_type"/>
</dbReference>
<dbReference type="PANTHER" id="PTHR46797:SF2">
    <property type="entry name" value="TRANSCRIPTIONAL REGULATOR"/>
    <property type="match status" value="1"/>
</dbReference>
<dbReference type="Gene3D" id="2.60.120.10">
    <property type="entry name" value="Jelly Rolls"/>
    <property type="match status" value="1"/>
</dbReference>
<dbReference type="GO" id="GO:0003700">
    <property type="term" value="F:DNA-binding transcription factor activity"/>
    <property type="evidence" value="ECO:0007669"/>
    <property type="project" value="TreeGrafter"/>
</dbReference>
<dbReference type="RefSeq" id="WP_117708572.1">
    <property type="nucleotide sequence ID" value="NZ_CAEUHP010000001.1"/>
</dbReference>
<dbReference type="GO" id="GO:0003677">
    <property type="term" value="F:DNA binding"/>
    <property type="evidence" value="ECO:0007669"/>
    <property type="project" value="UniProtKB-KW"/>
</dbReference>
<dbReference type="Pfam" id="PF07883">
    <property type="entry name" value="Cupin_2"/>
    <property type="match status" value="1"/>
</dbReference>
<dbReference type="SUPFAM" id="SSF47413">
    <property type="entry name" value="lambda repressor-like DNA-binding domains"/>
    <property type="match status" value="1"/>
</dbReference>